<dbReference type="AlphaFoldDB" id="A0AAD6TQJ5"/>
<feature type="region of interest" description="Disordered" evidence="2">
    <location>
        <begin position="549"/>
        <end position="591"/>
    </location>
</feature>
<name>A0AAD6TQJ5_9AGAR</name>
<dbReference type="InterPro" id="IPR007527">
    <property type="entry name" value="Znf_SWIM"/>
</dbReference>
<evidence type="ECO:0000259" key="3">
    <source>
        <dbReference type="PROSITE" id="PS50966"/>
    </source>
</evidence>
<keyword evidence="5" id="KW-1185">Reference proteome</keyword>
<feature type="compositionally biased region" description="Acidic residues" evidence="2">
    <location>
        <begin position="435"/>
        <end position="447"/>
    </location>
</feature>
<evidence type="ECO:0000256" key="2">
    <source>
        <dbReference type="SAM" id="MobiDB-lite"/>
    </source>
</evidence>
<proteinExistence type="predicted"/>
<dbReference type="PROSITE" id="PS50966">
    <property type="entry name" value="ZF_SWIM"/>
    <property type="match status" value="1"/>
</dbReference>
<keyword evidence="1" id="KW-0479">Metal-binding</keyword>
<evidence type="ECO:0000256" key="1">
    <source>
        <dbReference type="PROSITE-ProRule" id="PRU00325"/>
    </source>
</evidence>
<dbReference type="Proteomes" id="UP001222325">
    <property type="component" value="Unassembled WGS sequence"/>
</dbReference>
<feature type="domain" description="SWIM-type" evidence="3">
    <location>
        <begin position="342"/>
        <end position="377"/>
    </location>
</feature>
<evidence type="ECO:0000313" key="4">
    <source>
        <dbReference type="EMBL" id="KAJ7064412.1"/>
    </source>
</evidence>
<keyword evidence="1" id="KW-0862">Zinc</keyword>
<dbReference type="EMBL" id="JARJCN010000190">
    <property type="protein sequence ID" value="KAJ7064412.1"/>
    <property type="molecule type" value="Genomic_DNA"/>
</dbReference>
<sequence length="591" mass="65666">MAVDEDRKGVPIAFLLFSAPAGNKQSSSGYDTTILTKLIRKWSESLNRCAHLYGRAGIIFRPISAITDTDLKERAALIIIFPDIWLLICRFHLRQSWRNNRNKRLKGKSAVTMDLKRRMVALERSLTATQTISEAHELLAAERKVMETLQASHPRAARKAIQHIDYLDKYWTTENLWKSWSDYGRTVVASLLGCTVDGVIPTTNHLESFNGVLKRVHLRRWQNGGRRICMDVLIHALVIYILPSIFEQRRLDSEQRSRIAALIRLLPGGASLLEQKKCAKPSAPAVPKVAYLLRDVERDARAQELVANRQISAPALLPGDIGLTLTSYSANALAIDSSPTTYTIRMGFNGVVSCTCRDFQDRGGACKHIRGALIVLDHLRMRGTNIPQIPIPQSLADAQELQSKTFLTITIRPQLPTTRAAEKVEDILSHVNSEQDVEQGDDDEDDSASVATDASSDSDDDGDDRDTVVATQTAQNIAALGEQAVSRTMFELRELGPKFTELGSYLDYRTTALTSDERDEMGKSLGQLINLQAKLERVLQLPPNLPPNAVALTPSAPTPLSPSPPERVGKRKLLPASPERQQKRHQSFGIH</sequence>
<dbReference type="Pfam" id="PF04434">
    <property type="entry name" value="SWIM"/>
    <property type="match status" value="1"/>
</dbReference>
<reference evidence="4" key="1">
    <citation type="submission" date="2023-03" db="EMBL/GenBank/DDBJ databases">
        <title>Massive genome expansion in bonnet fungi (Mycena s.s.) driven by repeated elements and novel gene families across ecological guilds.</title>
        <authorList>
            <consortium name="Lawrence Berkeley National Laboratory"/>
            <person name="Harder C.B."/>
            <person name="Miyauchi S."/>
            <person name="Viragh M."/>
            <person name="Kuo A."/>
            <person name="Thoen E."/>
            <person name="Andreopoulos B."/>
            <person name="Lu D."/>
            <person name="Skrede I."/>
            <person name="Drula E."/>
            <person name="Henrissat B."/>
            <person name="Morin E."/>
            <person name="Kohler A."/>
            <person name="Barry K."/>
            <person name="LaButti K."/>
            <person name="Morin E."/>
            <person name="Salamov A."/>
            <person name="Lipzen A."/>
            <person name="Mereny Z."/>
            <person name="Hegedus B."/>
            <person name="Baldrian P."/>
            <person name="Stursova M."/>
            <person name="Weitz H."/>
            <person name="Taylor A."/>
            <person name="Grigoriev I.V."/>
            <person name="Nagy L.G."/>
            <person name="Martin F."/>
            <person name="Kauserud H."/>
        </authorList>
    </citation>
    <scope>NUCLEOTIDE SEQUENCE</scope>
    <source>
        <strain evidence="4">CBHHK173m</strain>
    </source>
</reference>
<comment type="caution">
    <text evidence="4">The sequence shown here is derived from an EMBL/GenBank/DDBJ whole genome shotgun (WGS) entry which is preliminary data.</text>
</comment>
<evidence type="ECO:0000313" key="5">
    <source>
        <dbReference type="Proteomes" id="UP001222325"/>
    </source>
</evidence>
<dbReference type="GO" id="GO:0008270">
    <property type="term" value="F:zinc ion binding"/>
    <property type="evidence" value="ECO:0007669"/>
    <property type="project" value="UniProtKB-KW"/>
</dbReference>
<gene>
    <name evidence="4" type="ORF">B0H15DRAFT_958619</name>
</gene>
<feature type="compositionally biased region" description="Pro residues" evidence="2">
    <location>
        <begin position="556"/>
        <end position="565"/>
    </location>
</feature>
<accession>A0AAD6TQJ5</accession>
<feature type="compositionally biased region" description="Basic residues" evidence="2">
    <location>
        <begin position="582"/>
        <end position="591"/>
    </location>
</feature>
<organism evidence="4 5">
    <name type="scientific">Mycena belliarum</name>
    <dbReference type="NCBI Taxonomy" id="1033014"/>
    <lineage>
        <taxon>Eukaryota</taxon>
        <taxon>Fungi</taxon>
        <taxon>Dikarya</taxon>
        <taxon>Basidiomycota</taxon>
        <taxon>Agaricomycotina</taxon>
        <taxon>Agaricomycetes</taxon>
        <taxon>Agaricomycetidae</taxon>
        <taxon>Agaricales</taxon>
        <taxon>Marasmiineae</taxon>
        <taxon>Mycenaceae</taxon>
        <taxon>Mycena</taxon>
    </lineage>
</organism>
<feature type="region of interest" description="Disordered" evidence="2">
    <location>
        <begin position="432"/>
        <end position="466"/>
    </location>
</feature>
<keyword evidence="1" id="KW-0863">Zinc-finger</keyword>
<protein>
    <recommendedName>
        <fullName evidence="3">SWIM-type domain-containing protein</fullName>
    </recommendedName>
</protein>